<dbReference type="PROSITE" id="PS50885">
    <property type="entry name" value="HAMP"/>
    <property type="match status" value="1"/>
</dbReference>
<evidence type="ECO:0000256" key="3">
    <source>
        <dbReference type="ARBA" id="ARBA00012438"/>
    </source>
</evidence>
<keyword evidence="6" id="KW-0547">Nucleotide-binding</keyword>
<dbReference type="InterPro" id="IPR003661">
    <property type="entry name" value="HisK_dim/P_dom"/>
</dbReference>
<evidence type="ECO:0000256" key="10">
    <source>
        <dbReference type="ARBA" id="ARBA00023136"/>
    </source>
</evidence>
<dbReference type="GO" id="GO:0000155">
    <property type="term" value="F:phosphorelay sensor kinase activity"/>
    <property type="evidence" value="ECO:0007669"/>
    <property type="project" value="InterPro"/>
</dbReference>
<keyword evidence="14" id="KW-0812">Transmembrane</keyword>
<evidence type="ECO:0000256" key="11">
    <source>
        <dbReference type="ARBA" id="ARBA00023306"/>
    </source>
</evidence>
<dbReference type="PROSITE" id="PS50112">
    <property type="entry name" value="PAS"/>
    <property type="match status" value="1"/>
</dbReference>
<feature type="domain" description="Response regulatory" evidence="16">
    <location>
        <begin position="841"/>
        <end position="957"/>
    </location>
</feature>
<dbReference type="PROSITE" id="PS50113">
    <property type="entry name" value="PAC"/>
    <property type="match status" value="1"/>
</dbReference>
<feature type="coiled-coil region" evidence="13">
    <location>
        <begin position="574"/>
        <end position="601"/>
    </location>
</feature>
<feature type="domain" description="Histidine kinase" evidence="15">
    <location>
        <begin position="601"/>
        <end position="817"/>
    </location>
</feature>
<dbReference type="CDD" id="cd17546">
    <property type="entry name" value="REC_hyHK_CKI1_RcsC-like"/>
    <property type="match status" value="1"/>
</dbReference>
<keyword evidence="10 14" id="KW-0472">Membrane</keyword>
<feature type="domain" description="HAMP" evidence="19">
    <location>
        <begin position="380"/>
        <end position="432"/>
    </location>
</feature>
<name>W6M524_9GAMM</name>
<accession>W6M524</accession>
<dbReference type="PRINTS" id="PR00344">
    <property type="entry name" value="BCTRLSENSOR"/>
</dbReference>
<dbReference type="SMART" id="SM00086">
    <property type="entry name" value="PAC"/>
    <property type="match status" value="1"/>
</dbReference>
<dbReference type="CDD" id="cd06225">
    <property type="entry name" value="HAMP"/>
    <property type="match status" value="1"/>
</dbReference>
<dbReference type="Gene3D" id="1.10.287.130">
    <property type="match status" value="1"/>
</dbReference>
<evidence type="ECO:0000259" key="19">
    <source>
        <dbReference type="PROSITE" id="PS50885"/>
    </source>
</evidence>
<dbReference type="InterPro" id="IPR011006">
    <property type="entry name" value="CheY-like_superfamily"/>
</dbReference>
<dbReference type="Pfam" id="PF00672">
    <property type="entry name" value="HAMP"/>
    <property type="match status" value="1"/>
</dbReference>
<evidence type="ECO:0000259" key="15">
    <source>
        <dbReference type="PROSITE" id="PS50109"/>
    </source>
</evidence>
<evidence type="ECO:0000256" key="14">
    <source>
        <dbReference type="SAM" id="Phobius"/>
    </source>
</evidence>
<evidence type="ECO:0000256" key="4">
    <source>
        <dbReference type="ARBA" id="ARBA00022553"/>
    </source>
</evidence>
<dbReference type="InterPro" id="IPR036890">
    <property type="entry name" value="HATPase_C_sf"/>
</dbReference>
<comment type="subcellular location">
    <subcellularLocation>
        <location evidence="2">Membrane</location>
    </subcellularLocation>
</comment>
<dbReference type="Gene3D" id="3.30.565.10">
    <property type="entry name" value="Histidine kinase-like ATPase, C-terminal domain"/>
    <property type="match status" value="1"/>
</dbReference>
<dbReference type="AlphaFoldDB" id="W6M524"/>
<dbReference type="PANTHER" id="PTHR43047:SF72">
    <property type="entry name" value="OSMOSENSING HISTIDINE PROTEIN KINASE SLN1"/>
    <property type="match status" value="1"/>
</dbReference>
<dbReference type="SMART" id="SM00304">
    <property type="entry name" value="HAMP"/>
    <property type="match status" value="1"/>
</dbReference>
<dbReference type="FunFam" id="1.10.287.130:FF:000038">
    <property type="entry name" value="Sensory transduction histidine kinase"/>
    <property type="match status" value="1"/>
</dbReference>
<dbReference type="SMART" id="SM00387">
    <property type="entry name" value="HATPase_c"/>
    <property type="match status" value="1"/>
</dbReference>
<evidence type="ECO:0000313" key="20">
    <source>
        <dbReference type="EMBL" id="CDI02847.1"/>
    </source>
</evidence>
<dbReference type="SMART" id="SM00448">
    <property type="entry name" value="REC"/>
    <property type="match status" value="1"/>
</dbReference>
<dbReference type="InterPro" id="IPR005467">
    <property type="entry name" value="His_kinase_dom"/>
</dbReference>
<dbReference type="SUPFAM" id="SSF47384">
    <property type="entry name" value="Homodimeric domain of signal transducing histidine kinase"/>
    <property type="match status" value="1"/>
</dbReference>
<dbReference type="InterPro" id="IPR001610">
    <property type="entry name" value="PAC"/>
</dbReference>
<keyword evidence="9" id="KW-0902">Two-component regulatory system</keyword>
<dbReference type="GO" id="GO:0005886">
    <property type="term" value="C:plasma membrane"/>
    <property type="evidence" value="ECO:0007669"/>
    <property type="project" value="TreeGrafter"/>
</dbReference>
<dbReference type="Pfam" id="PF08447">
    <property type="entry name" value="PAS_3"/>
    <property type="match status" value="1"/>
</dbReference>
<dbReference type="CDD" id="cd00130">
    <property type="entry name" value="PAS"/>
    <property type="match status" value="1"/>
</dbReference>
<feature type="transmembrane region" description="Helical" evidence="14">
    <location>
        <begin position="14"/>
        <end position="34"/>
    </location>
</feature>
<proteinExistence type="predicted"/>
<comment type="caution">
    <text evidence="20">The sequence shown here is derived from an EMBL/GenBank/DDBJ whole genome shotgun (WGS) entry which is preliminary data.</text>
</comment>
<dbReference type="FunFam" id="3.30.565.10:FF:000010">
    <property type="entry name" value="Sensor histidine kinase RcsC"/>
    <property type="match status" value="1"/>
</dbReference>
<sequence length="1048" mass="118199">MRIKAYWQTLVGKALLKIALGITLIIALASGVSYQILFKEIERRAVDQLREYAVQRAKFHEAHFALAREFHQVIKQEFLRRYQEPSPDFERRFDQLMVRYPDGALRNRPEYADITRYSTGWIHKDVRPNPEFKRLWMLFFDLSEQFSRLTTTRFVNLYFLHPTESANMGYDDPARSNQVHWAADTPADWVLNQQDSFLMATPARNARRETVWAGPEYEPAYRQLLVPAVTPIDLNGEHIATVASDTLLDDLEASILRADIPGAAHTVFRDDGRLIIDRTYQPKIIEHEGIYFIQQTSDARLRALLALTTHAPVLPDYGYNPDADQYYAISRLQGPRWYFASTLPGSLIRSEAFKAAQWVLWAGFASLALVLAVLAMLLHRQIAVPLRQLLVAVRQMGQQRVLIPLDTTRRDEIGKLAAAFTIAAQSVADEIRQRDWNLQQESSGRMQAYQALQASETRYRVVAEQTGHIVYDYDLSSGRIDWAGPIPQITGYRFQEFAELNIDGWAERIHPDDRAQALQALRQARSEFRKYQVEYRFRRADGSYIYLEDEGVLLTDIKDRSRRMLGTMKDISERKRVEQALREAKEEADKANRAKSRFLADISHELRTPLNAILGYAQILLRDAGLAQKAHGGLTIIQQSGEHLLGLINDILDLAKIESNKLDVQSETFDLCDFVQGIAGAFAVRAKQKNLHFRTDADPGLPVHVRGDERKLRQILFNLIGNAIKFTDAGEIGFAITTDEGRIRFAVTDTGCGIRAEELSQLFQPFGRVGERSQATEGAGLGLIISRRLVELLGGVLSVESTFGQGSRFWFALALPAVAAPTRIETAPNAPVIGYRGPRRRVLIADDKRENRAVLVDMLAPLGFKVAEAANGQAALDLVGPFQPDAVLMDMRMPVLDGLEATRRLRQSEVARELVIIAVSASAYGHQRAQYLAAGADAFLSKPFRQDELLELLRLHLKLELVYADTTSRSVPSERPSAQTVLAPPETDLAILRDFAQRGDIKNLLVQLDRLERADTAYAPFTAHVRDLAERFQLKKINELLAGGDLTP</sequence>
<keyword evidence="7 20" id="KW-0418">Kinase</keyword>
<dbReference type="Gene3D" id="3.40.50.2300">
    <property type="match status" value="1"/>
</dbReference>
<keyword evidence="8" id="KW-0067">ATP-binding</keyword>
<evidence type="ECO:0000256" key="12">
    <source>
        <dbReference type="PROSITE-ProRule" id="PRU00169"/>
    </source>
</evidence>
<dbReference type="NCBIfam" id="TIGR00229">
    <property type="entry name" value="sensory_box"/>
    <property type="match status" value="1"/>
</dbReference>
<dbReference type="EMBL" id="CBTJ020000042">
    <property type="protein sequence ID" value="CDI02847.1"/>
    <property type="molecule type" value="Genomic_DNA"/>
</dbReference>
<dbReference type="GO" id="GO:0009927">
    <property type="term" value="F:histidine phosphotransfer kinase activity"/>
    <property type="evidence" value="ECO:0007669"/>
    <property type="project" value="TreeGrafter"/>
</dbReference>
<comment type="catalytic activity">
    <reaction evidence="1">
        <text>ATP + protein L-histidine = ADP + protein N-phospho-L-histidine.</text>
        <dbReference type="EC" id="2.7.13.3"/>
    </reaction>
</comment>
<evidence type="ECO:0000256" key="1">
    <source>
        <dbReference type="ARBA" id="ARBA00000085"/>
    </source>
</evidence>
<evidence type="ECO:0000259" key="16">
    <source>
        <dbReference type="PROSITE" id="PS50110"/>
    </source>
</evidence>
<evidence type="ECO:0000256" key="7">
    <source>
        <dbReference type="ARBA" id="ARBA00022777"/>
    </source>
</evidence>
<evidence type="ECO:0000256" key="8">
    <source>
        <dbReference type="ARBA" id="ARBA00022840"/>
    </source>
</evidence>
<dbReference type="PROSITE" id="PS50110">
    <property type="entry name" value="RESPONSE_REGULATORY"/>
    <property type="match status" value="1"/>
</dbReference>
<dbReference type="InterPro" id="IPR035965">
    <property type="entry name" value="PAS-like_dom_sf"/>
</dbReference>
<evidence type="ECO:0000313" key="21">
    <source>
        <dbReference type="Proteomes" id="UP000035760"/>
    </source>
</evidence>
<dbReference type="EC" id="2.7.13.3" evidence="3"/>
<evidence type="ECO:0000256" key="2">
    <source>
        <dbReference type="ARBA" id="ARBA00004370"/>
    </source>
</evidence>
<dbReference type="PROSITE" id="PS50109">
    <property type="entry name" value="HIS_KIN"/>
    <property type="match status" value="1"/>
</dbReference>
<dbReference type="Gene3D" id="6.10.340.10">
    <property type="match status" value="1"/>
</dbReference>
<dbReference type="STRING" id="1400863.BN873_350103"/>
<dbReference type="InterPro" id="IPR003660">
    <property type="entry name" value="HAMP_dom"/>
</dbReference>
<dbReference type="InterPro" id="IPR000014">
    <property type="entry name" value="PAS"/>
</dbReference>
<feature type="domain" description="PAS" evidence="17">
    <location>
        <begin position="455"/>
        <end position="528"/>
    </location>
</feature>
<dbReference type="InterPro" id="IPR036097">
    <property type="entry name" value="HisK_dim/P_sf"/>
</dbReference>
<keyword evidence="21" id="KW-1185">Reference proteome</keyword>
<organism evidence="20 21">
    <name type="scientific">Candidatus Competibacter denitrificans Run_A_D11</name>
    <dbReference type="NCBI Taxonomy" id="1400863"/>
    <lineage>
        <taxon>Bacteria</taxon>
        <taxon>Pseudomonadati</taxon>
        <taxon>Pseudomonadota</taxon>
        <taxon>Gammaproteobacteria</taxon>
        <taxon>Candidatus Competibacteraceae</taxon>
        <taxon>Candidatus Competibacter</taxon>
    </lineage>
</organism>
<dbReference type="Pfam" id="PF00072">
    <property type="entry name" value="Response_reg"/>
    <property type="match status" value="1"/>
</dbReference>
<dbReference type="InterPro" id="IPR001789">
    <property type="entry name" value="Sig_transdc_resp-reg_receiver"/>
</dbReference>
<feature type="transmembrane region" description="Helical" evidence="14">
    <location>
        <begin position="358"/>
        <end position="378"/>
    </location>
</feature>
<dbReference type="SMART" id="SM00388">
    <property type="entry name" value="HisKA"/>
    <property type="match status" value="1"/>
</dbReference>
<keyword evidence="14" id="KW-1133">Transmembrane helix</keyword>
<dbReference type="InterPro" id="IPR004358">
    <property type="entry name" value="Sig_transdc_His_kin-like_C"/>
</dbReference>
<evidence type="ECO:0000256" key="6">
    <source>
        <dbReference type="ARBA" id="ARBA00022741"/>
    </source>
</evidence>
<reference evidence="20" key="2">
    <citation type="submission" date="2014-03" db="EMBL/GenBank/DDBJ databases">
        <title>Candidatus Competibacter-lineage genomes retrieved from metagenomes reveal functional metabolic diversity.</title>
        <authorList>
            <person name="McIlroy S.J."/>
            <person name="Albertsen M."/>
            <person name="Andresen E.K."/>
            <person name="Saunders A.M."/>
            <person name="Kristiansen R."/>
            <person name="Stokholm-Bjerregaard M."/>
            <person name="Nielsen K.L."/>
            <person name="Nielsen P.H."/>
        </authorList>
    </citation>
    <scope>NUCLEOTIDE SEQUENCE</scope>
    <source>
        <strain evidence="20">Run_A_D11</strain>
    </source>
</reference>
<feature type="domain" description="PAC" evidence="18">
    <location>
        <begin position="531"/>
        <end position="583"/>
    </location>
</feature>
<dbReference type="CDD" id="cd00082">
    <property type="entry name" value="HisKA"/>
    <property type="match status" value="1"/>
</dbReference>
<protein>
    <recommendedName>
        <fullName evidence="3">histidine kinase</fullName>
        <ecNumber evidence="3">2.7.13.3</ecNumber>
    </recommendedName>
</protein>
<evidence type="ECO:0000259" key="18">
    <source>
        <dbReference type="PROSITE" id="PS50113"/>
    </source>
</evidence>
<keyword evidence="13" id="KW-0175">Coiled coil</keyword>
<dbReference type="PANTHER" id="PTHR43047">
    <property type="entry name" value="TWO-COMPONENT HISTIDINE PROTEIN KINASE"/>
    <property type="match status" value="1"/>
</dbReference>
<evidence type="ECO:0000259" key="17">
    <source>
        <dbReference type="PROSITE" id="PS50112"/>
    </source>
</evidence>
<dbReference type="Proteomes" id="UP000035760">
    <property type="component" value="Unassembled WGS sequence"/>
</dbReference>
<dbReference type="SUPFAM" id="SSF55874">
    <property type="entry name" value="ATPase domain of HSP90 chaperone/DNA topoisomerase II/histidine kinase"/>
    <property type="match status" value="1"/>
</dbReference>
<dbReference type="Pfam" id="PF00512">
    <property type="entry name" value="HisKA"/>
    <property type="match status" value="1"/>
</dbReference>
<evidence type="ECO:0000256" key="13">
    <source>
        <dbReference type="SAM" id="Coils"/>
    </source>
</evidence>
<dbReference type="GO" id="GO:0005524">
    <property type="term" value="F:ATP binding"/>
    <property type="evidence" value="ECO:0007669"/>
    <property type="project" value="UniProtKB-KW"/>
</dbReference>
<dbReference type="InterPro" id="IPR000700">
    <property type="entry name" value="PAS-assoc_C"/>
</dbReference>
<feature type="modified residue" description="4-aspartylphosphate" evidence="12">
    <location>
        <position position="890"/>
    </location>
</feature>
<reference evidence="20" key="1">
    <citation type="submission" date="2013-07" db="EMBL/GenBank/DDBJ databases">
        <authorList>
            <person name="McIlroy S."/>
        </authorList>
    </citation>
    <scope>NUCLEOTIDE SEQUENCE [LARGE SCALE GENOMIC DNA]</scope>
    <source>
        <strain evidence="20">Run_A_D11</strain>
    </source>
</reference>
<dbReference type="Pfam" id="PF02518">
    <property type="entry name" value="HATPase_c"/>
    <property type="match status" value="1"/>
</dbReference>
<dbReference type="Gene3D" id="3.30.450.20">
    <property type="entry name" value="PAS domain"/>
    <property type="match status" value="1"/>
</dbReference>
<dbReference type="InterPro" id="IPR003594">
    <property type="entry name" value="HATPase_dom"/>
</dbReference>
<keyword evidence="4 12" id="KW-0597">Phosphoprotein</keyword>
<dbReference type="SUPFAM" id="SSF52172">
    <property type="entry name" value="CheY-like"/>
    <property type="match status" value="1"/>
</dbReference>
<evidence type="ECO:0000256" key="9">
    <source>
        <dbReference type="ARBA" id="ARBA00023012"/>
    </source>
</evidence>
<gene>
    <name evidence="20" type="ORF">BN873_350103</name>
</gene>
<evidence type="ECO:0000256" key="5">
    <source>
        <dbReference type="ARBA" id="ARBA00022679"/>
    </source>
</evidence>
<keyword evidence="11" id="KW-0131">Cell cycle</keyword>
<dbReference type="CDD" id="cd16922">
    <property type="entry name" value="HATPase_EvgS-ArcB-TorS-like"/>
    <property type="match status" value="1"/>
</dbReference>
<dbReference type="SUPFAM" id="SSF55785">
    <property type="entry name" value="PYP-like sensor domain (PAS domain)"/>
    <property type="match status" value="1"/>
</dbReference>
<keyword evidence="5 20" id="KW-0808">Transferase</keyword>
<dbReference type="InterPro" id="IPR013655">
    <property type="entry name" value="PAS_fold_3"/>
</dbReference>